<evidence type="ECO:0000313" key="2">
    <source>
        <dbReference type="EMBL" id="PIC41364.1"/>
    </source>
</evidence>
<feature type="region of interest" description="Disordered" evidence="1">
    <location>
        <begin position="317"/>
        <end position="524"/>
    </location>
</feature>
<proteinExistence type="predicted"/>
<feature type="compositionally biased region" description="Acidic residues" evidence="1">
    <location>
        <begin position="495"/>
        <end position="513"/>
    </location>
</feature>
<organism evidence="2 3">
    <name type="scientific">Caenorhabditis nigoni</name>
    <dbReference type="NCBI Taxonomy" id="1611254"/>
    <lineage>
        <taxon>Eukaryota</taxon>
        <taxon>Metazoa</taxon>
        <taxon>Ecdysozoa</taxon>
        <taxon>Nematoda</taxon>
        <taxon>Chromadorea</taxon>
        <taxon>Rhabditida</taxon>
        <taxon>Rhabditina</taxon>
        <taxon>Rhabditomorpha</taxon>
        <taxon>Rhabditoidea</taxon>
        <taxon>Rhabditidae</taxon>
        <taxon>Peloderinae</taxon>
        <taxon>Caenorhabditis</taxon>
    </lineage>
</organism>
<feature type="compositionally biased region" description="Basic and acidic residues" evidence="1">
    <location>
        <begin position="1065"/>
        <end position="1076"/>
    </location>
</feature>
<evidence type="ECO:0000313" key="3">
    <source>
        <dbReference type="Proteomes" id="UP000230233"/>
    </source>
</evidence>
<feature type="compositionally biased region" description="Basic and acidic residues" evidence="1">
    <location>
        <begin position="392"/>
        <end position="414"/>
    </location>
</feature>
<feature type="region of interest" description="Disordered" evidence="1">
    <location>
        <begin position="1050"/>
        <end position="1076"/>
    </location>
</feature>
<reference evidence="3" key="1">
    <citation type="submission" date="2017-10" db="EMBL/GenBank/DDBJ databases">
        <title>Rapid genome shrinkage in a self-fertile nematode reveals novel sperm competition proteins.</title>
        <authorList>
            <person name="Yin D."/>
            <person name="Schwarz E.M."/>
            <person name="Thomas C.G."/>
            <person name="Felde R.L."/>
            <person name="Korf I.F."/>
            <person name="Cutter A.D."/>
            <person name="Schartner C.M."/>
            <person name="Ralston E.J."/>
            <person name="Meyer B.J."/>
            <person name="Haag E.S."/>
        </authorList>
    </citation>
    <scope>NUCLEOTIDE SEQUENCE [LARGE SCALE GENOMIC DNA]</scope>
    <source>
        <strain evidence="3">JU1422</strain>
    </source>
</reference>
<keyword evidence="3" id="KW-1185">Reference proteome</keyword>
<feature type="compositionally biased region" description="Basic and acidic residues" evidence="1">
    <location>
        <begin position="438"/>
        <end position="466"/>
    </location>
</feature>
<comment type="caution">
    <text evidence="2">The sequence shown here is derived from an EMBL/GenBank/DDBJ whole genome shotgun (WGS) entry which is preliminary data.</text>
</comment>
<gene>
    <name evidence="2" type="primary">Cnig_chr_III.g8811</name>
    <name evidence="2" type="ORF">B9Z55_008811</name>
</gene>
<sequence>MERRNGPRCRGVADFVGRNGYFGNTVGERGQFNDVERFQRRPRDDDPQLPIELISSILITSTLRSSDSIAPSLDFLRSRDEYWFKERWRQGFRFPNELKREKLKKRRDEYGLRQLKSLSTVSREFYEFIENRMKPDVDFKPIEVDFKFKGFKFDDWDSFTRRVCMYKYGGTGDKHPCTKLTRISRFNRLDFEHLKQFETIRHVYIDSIPLSEELFETLHRMDLTNAKTIKFQRIPYIHLFPDTINVPEYVQRFCREVNTKALIWFESREFDPWIALFGYPVVLNQGAGGGAGGGGGGGGGGHQQPFNGFGGFGARGRRGRHRGANRPAMGFGGNFGGNPPAQGFGAQREQEQQHLQRALEAIVPVVPVAREDEESDDDWGDNESENEVPDVPEDRRGAPDAPDELHARLDHLDTPDGLQVAPDAPEDREEQQMTENEGPGRQDRDRNREIPEEVLEKAPEDLRDAPDAQEALQDLQIVPEALKSPDNAQEGLQDAPEEDTSDDSDAPDAPDELEAAHEGLQAAPYDASAAPIALLQLLNIDSQDHPVAEPFNQLLQLARPRFDASEDVQHLLEAPEDSQIPRQASEAAPISLLQLRLLQRDIQDHPVTEPWNNLLRLAVPRAPEDVRSAPEGPQNVLDDPDDVGNALERPRMVRDDLDDVIEAPNQNEAADDVQNAPEGPQNVLDNPDDIRAPANQDEALDDVGNAPERPRNTLDPPDDIRAPPNQDGVLEDVLDEEEEYPEDEDSEDENPEVQVFGMMPEDEDALDAFARNPPPRRRTPPLYRLMIQRENEMAAALDRPNPLRLALEDDEDPNREVDEGLAGIHGFPALEMGRLEGPGPIQDLNLNLGAPEDVGGVADAPDAPDVPHPGALLHRIPAHQAAANDHRVAVARFPLEVLGIGANRGGGARNIREGIRLFNADAINLGRRLVGMGADEELIQLLVNPVGALHGPPEAPEAPDALAEDPEGIEALERHHELPELPFDINLARNDPEALLERQEDLPRLPLDVYLTPGAPEVPIALLQLQNVNGEDHPVAEPFNQLLQLARPRRNAPEDVQELPEAPEGPEHAPEAPEARGDVQDLLEAPEGVQNVPEAPEVREDVQDLLEAPEAPEDVQNVPEAREDVQNVPEAPEAPEAPENVPGDVVEFLIHNLEAHQQHPLWGLLNLPTNLPELLALQTFIESPPSGMNRPMASSPLDENVNIDAREQPDERDNQLDPDLHRQELVALLDYRLARNQSLQLHHRSERAHYEADETLSGYIHATRNAVLAGVFLEDHPEDWDAEAEVERVQNVVLDRRQDVVDRWMTWRRYAEDADTADEVADRMGEAWRSLERDNERRRHLFRRDRVHFYRESFHGLRFHRYMRSRPREHRPTSREVHLQVQRYRAYRTINILHCIMSGRRFNRSRANLSYTEPAHIIRMKGHLKMLLNIFTRNKTDRIRRAGRWHLKKIFRIFGRQPINAKQLMWHLRMLKPKIV</sequence>
<dbReference type="Proteomes" id="UP000230233">
    <property type="component" value="Chromosome III"/>
</dbReference>
<accession>A0A2G5UP70</accession>
<feature type="region of interest" description="Disordered" evidence="1">
    <location>
        <begin position="667"/>
        <end position="727"/>
    </location>
</feature>
<feature type="compositionally biased region" description="Low complexity" evidence="1">
    <location>
        <begin position="337"/>
        <end position="347"/>
    </location>
</feature>
<evidence type="ECO:0000256" key="1">
    <source>
        <dbReference type="SAM" id="MobiDB-lite"/>
    </source>
</evidence>
<feature type="region of interest" description="Disordered" evidence="1">
    <location>
        <begin position="625"/>
        <end position="646"/>
    </location>
</feature>
<protein>
    <submittedName>
        <fullName evidence="2">Uncharacterized protein</fullName>
    </submittedName>
</protein>
<name>A0A2G5UP70_9PELO</name>
<feature type="region of interest" description="Disordered" evidence="1">
    <location>
        <begin position="1109"/>
        <end position="1140"/>
    </location>
</feature>
<dbReference type="OrthoDB" id="5874710at2759"/>
<dbReference type="EMBL" id="PDUG01000003">
    <property type="protein sequence ID" value="PIC41364.1"/>
    <property type="molecule type" value="Genomic_DNA"/>
</dbReference>
<feature type="compositionally biased region" description="Acidic residues" evidence="1">
    <location>
        <begin position="371"/>
        <end position="391"/>
    </location>
</feature>